<dbReference type="PROSITE" id="PS00072">
    <property type="entry name" value="ACYL_COA_DH_1"/>
    <property type="match status" value="1"/>
</dbReference>
<dbReference type="FunFam" id="1.10.540.10:FF:000001">
    <property type="entry name" value="Very long-chain-specific acyl-CoA dehydrogenase, mitochondrial"/>
    <property type="match status" value="1"/>
</dbReference>
<keyword evidence="5 8" id="KW-0274">FAD</keyword>
<dbReference type="Gene3D" id="1.20.140.10">
    <property type="entry name" value="Butyryl-CoA Dehydrogenase, subunit A, domain 3"/>
    <property type="match status" value="2"/>
</dbReference>
<dbReference type="Pfam" id="PF21263">
    <property type="entry name" value="Acyl-CoA-dh_C"/>
    <property type="match status" value="1"/>
</dbReference>
<dbReference type="AlphaFoldDB" id="A0A4S1CG08"/>
<dbReference type="Gene3D" id="2.40.110.10">
    <property type="entry name" value="Butyryl-CoA Dehydrogenase, subunit A, domain 2"/>
    <property type="match status" value="1"/>
</dbReference>
<dbReference type="FunFam" id="1.20.140.10:FF:000019">
    <property type="entry name" value="Acyl-CoA dehydrogenase"/>
    <property type="match status" value="1"/>
</dbReference>
<evidence type="ECO:0000256" key="3">
    <source>
        <dbReference type="ARBA" id="ARBA00011881"/>
    </source>
</evidence>
<evidence type="ECO:0000313" key="14">
    <source>
        <dbReference type="Proteomes" id="UP000306416"/>
    </source>
</evidence>
<evidence type="ECO:0000256" key="6">
    <source>
        <dbReference type="ARBA" id="ARBA00023002"/>
    </source>
</evidence>
<feature type="domain" description="Acyl-CoA dehydrogenase-like C-terminal" evidence="12">
    <location>
        <begin position="462"/>
        <end position="564"/>
    </location>
</feature>
<dbReference type="InterPro" id="IPR037069">
    <property type="entry name" value="AcylCoA_DH/ox_N_sf"/>
</dbReference>
<evidence type="ECO:0000259" key="10">
    <source>
        <dbReference type="Pfam" id="PF02770"/>
    </source>
</evidence>
<keyword evidence="4 8" id="KW-0285">Flavoprotein</keyword>
<dbReference type="RefSeq" id="WP_135869975.1">
    <property type="nucleotide sequence ID" value="NZ_SRSC01000002.1"/>
</dbReference>
<evidence type="ECO:0000259" key="12">
    <source>
        <dbReference type="Pfam" id="PF21263"/>
    </source>
</evidence>
<dbReference type="Pfam" id="PF02771">
    <property type="entry name" value="Acyl-CoA_dh_N"/>
    <property type="match status" value="1"/>
</dbReference>
<dbReference type="PANTHER" id="PTHR43884">
    <property type="entry name" value="ACYL-COA DEHYDROGENASE"/>
    <property type="match status" value="1"/>
</dbReference>
<gene>
    <name evidence="13" type="ORF">E4633_09340</name>
</gene>
<comment type="cofactor">
    <cofactor evidence="1 8">
        <name>FAD</name>
        <dbReference type="ChEBI" id="CHEBI:57692"/>
    </cofactor>
</comment>
<dbReference type="Pfam" id="PF00441">
    <property type="entry name" value="Acyl-CoA_dh_1"/>
    <property type="match status" value="1"/>
</dbReference>
<reference evidence="13 14" key="1">
    <citation type="submission" date="2019-04" db="EMBL/GenBank/DDBJ databases">
        <title>Geobacter oryzae sp. nov., ferric-reducing bacteria isolated from paddy soil.</title>
        <authorList>
            <person name="Xu Z."/>
            <person name="Masuda Y."/>
            <person name="Itoh H."/>
            <person name="Senoo K."/>
        </authorList>
    </citation>
    <scope>NUCLEOTIDE SEQUENCE [LARGE SCALE GENOMIC DNA]</scope>
    <source>
        <strain evidence="13 14">Red111</strain>
    </source>
</reference>
<dbReference type="SUPFAM" id="SSF47203">
    <property type="entry name" value="Acyl-CoA dehydrogenase C-terminal domain-like"/>
    <property type="match status" value="1"/>
</dbReference>
<dbReference type="EMBL" id="SRSC01000002">
    <property type="protein sequence ID" value="TGU72498.1"/>
    <property type="molecule type" value="Genomic_DNA"/>
</dbReference>
<dbReference type="Proteomes" id="UP000306416">
    <property type="component" value="Unassembled WGS sequence"/>
</dbReference>
<dbReference type="InterPro" id="IPR046373">
    <property type="entry name" value="Acyl-CoA_Oxase/DH_mid-dom_sf"/>
</dbReference>
<feature type="domain" description="Acyl-CoA oxidase/dehydrogenase middle" evidence="10">
    <location>
        <begin position="144"/>
        <end position="237"/>
    </location>
</feature>
<comment type="caution">
    <text evidence="13">The sequence shown here is derived from an EMBL/GenBank/DDBJ whole genome shotgun (WGS) entry which is preliminary data.</text>
</comment>
<comment type="similarity">
    <text evidence="2 8">Belongs to the acyl-CoA dehydrogenase family.</text>
</comment>
<dbReference type="PROSITE" id="PS00073">
    <property type="entry name" value="ACYL_COA_DH_2"/>
    <property type="match status" value="1"/>
</dbReference>
<dbReference type="PANTHER" id="PTHR43884:SF12">
    <property type="entry name" value="ISOVALERYL-COA DEHYDROGENASE, MITOCHONDRIAL-RELATED"/>
    <property type="match status" value="1"/>
</dbReference>
<evidence type="ECO:0000256" key="8">
    <source>
        <dbReference type="RuleBase" id="RU362125"/>
    </source>
</evidence>
<dbReference type="InterPro" id="IPR036250">
    <property type="entry name" value="AcylCo_DH-like_C"/>
</dbReference>
<evidence type="ECO:0000256" key="4">
    <source>
        <dbReference type="ARBA" id="ARBA00022630"/>
    </source>
</evidence>
<evidence type="ECO:0000256" key="1">
    <source>
        <dbReference type="ARBA" id="ARBA00001974"/>
    </source>
</evidence>
<accession>A0A4S1CG08</accession>
<comment type="catalytic activity">
    <reaction evidence="7">
        <text>a 2,3-saturated acyl-CoA + A = a 2,3-dehydroacyl-CoA + AH2</text>
        <dbReference type="Rhea" id="RHEA:48608"/>
        <dbReference type="ChEBI" id="CHEBI:13193"/>
        <dbReference type="ChEBI" id="CHEBI:17499"/>
        <dbReference type="ChEBI" id="CHEBI:60015"/>
        <dbReference type="ChEBI" id="CHEBI:65111"/>
    </reaction>
</comment>
<evidence type="ECO:0000256" key="7">
    <source>
        <dbReference type="ARBA" id="ARBA00052546"/>
    </source>
</evidence>
<proteinExistence type="inferred from homology"/>
<dbReference type="Gene3D" id="1.10.540.10">
    <property type="entry name" value="Acyl-CoA dehydrogenase/oxidase, N-terminal domain"/>
    <property type="match status" value="1"/>
</dbReference>
<evidence type="ECO:0000259" key="11">
    <source>
        <dbReference type="Pfam" id="PF02771"/>
    </source>
</evidence>
<feature type="domain" description="Acyl-CoA dehydrogenase/oxidase C-terminal" evidence="9">
    <location>
        <begin position="249"/>
        <end position="412"/>
    </location>
</feature>
<dbReference type="Pfam" id="PF02770">
    <property type="entry name" value="Acyl-CoA_dh_M"/>
    <property type="match status" value="1"/>
</dbReference>
<keyword evidence="6 8" id="KW-0560">Oxidoreductase</keyword>
<dbReference type="InterPro" id="IPR013786">
    <property type="entry name" value="AcylCoA_DH/ox_N"/>
</dbReference>
<dbReference type="InterPro" id="IPR006091">
    <property type="entry name" value="Acyl-CoA_Oxase/DH_mid-dom"/>
</dbReference>
<feature type="domain" description="Acyl-CoA dehydrogenase/oxidase N-terminal" evidence="11">
    <location>
        <begin position="28"/>
        <end position="140"/>
    </location>
</feature>
<protein>
    <submittedName>
        <fullName evidence="13">Acyl-CoA dehydrogenase</fullName>
    </submittedName>
</protein>
<dbReference type="SUPFAM" id="SSF56645">
    <property type="entry name" value="Acyl-CoA dehydrogenase NM domain-like"/>
    <property type="match status" value="1"/>
</dbReference>
<evidence type="ECO:0000256" key="5">
    <source>
        <dbReference type="ARBA" id="ARBA00022827"/>
    </source>
</evidence>
<dbReference type="GO" id="GO:0003995">
    <property type="term" value="F:acyl-CoA dehydrogenase activity"/>
    <property type="evidence" value="ECO:0007669"/>
    <property type="project" value="InterPro"/>
</dbReference>
<evidence type="ECO:0000259" key="9">
    <source>
        <dbReference type="Pfam" id="PF00441"/>
    </source>
</evidence>
<comment type="subunit">
    <text evidence="3">Homotetramer.</text>
</comment>
<dbReference type="InterPro" id="IPR009100">
    <property type="entry name" value="AcylCoA_DH/oxidase_NM_dom_sf"/>
</dbReference>
<evidence type="ECO:0000313" key="13">
    <source>
        <dbReference type="EMBL" id="TGU72498.1"/>
    </source>
</evidence>
<evidence type="ECO:0000256" key="2">
    <source>
        <dbReference type="ARBA" id="ARBA00009347"/>
    </source>
</evidence>
<dbReference type="InterPro" id="IPR009075">
    <property type="entry name" value="AcylCo_DH/oxidase_C"/>
</dbReference>
<organism evidence="13 14">
    <name type="scientific">Geomonas terrae</name>
    <dbReference type="NCBI Taxonomy" id="2562681"/>
    <lineage>
        <taxon>Bacteria</taxon>
        <taxon>Pseudomonadati</taxon>
        <taxon>Thermodesulfobacteriota</taxon>
        <taxon>Desulfuromonadia</taxon>
        <taxon>Geobacterales</taxon>
        <taxon>Geobacteraceae</taxon>
        <taxon>Geomonas</taxon>
    </lineage>
</organism>
<dbReference type="FunFam" id="2.40.110.10:FF:000001">
    <property type="entry name" value="Acyl-CoA dehydrogenase, mitochondrial"/>
    <property type="match status" value="1"/>
</dbReference>
<sequence>MAARIFKGAEFLITEAGKDDVFVPEDFSDEQRQIGATTEQFVTNEVIPVRDDIEHQDFEKVVHLLRRCGELGLLMIDVPEEYGGLELDKATSMLAAEKISGSGSFSVVYAAHSGIGTLPLVYYGTEEQKARYLEKLTTGEWVAAYCLTEPESGSDALGARASATLSADGSHYVLNGTKQFTTNGAIANLYTVFAKIDKEHFTAFLVERSMEGVSVGPEEKKMGIKGSSTTQVILDNVKVPVENLLGEIGKGHKIAFNVLNVGRFKLGAAVTGSAKGALADGAKYAVLRKQFGRPIASFGAIREKLADMAAGIFASESLVYRLAGLIDDRLATIPKETPNYYDVYQRGIEEYAMECAIAKVFCSEVLAFVADEVVQIHGGYGFIQEYPAERYYRDERINRIFEGTNEINRLLIPGTLLTRAMKGELPLEREAMKALDALTTPSFEELDEAVPFAREKALLSGLKQLFLVLAGSAARKYQARIKEEQELLLALADVVIGIFALESVVLRAEKILPALSEARRKTVSAAVFTFTFSANEQAASAARKAAFYVEEGDALAVLLGAVRRFTKYDATGLLDAKRLLADAVIESERYPF</sequence>
<dbReference type="GO" id="GO:0050660">
    <property type="term" value="F:flavin adenine dinucleotide binding"/>
    <property type="evidence" value="ECO:0007669"/>
    <property type="project" value="InterPro"/>
</dbReference>
<dbReference type="InterPro" id="IPR006089">
    <property type="entry name" value="Acyl-CoA_DH_CS"/>
</dbReference>
<dbReference type="InterPro" id="IPR049426">
    <property type="entry name" value="Acyl-CoA-dh-like_C"/>
</dbReference>
<keyword evidence="14" id="KW-1185">Reference proteome</keyword>
<name>A0A4S1CG08_9BACT</name>